<evidence type="ECO:0000256" key="4">
    <source>
        <dbReference type="ARBA" id="ARBA00022692"/>
    </source>
</evidence>
<feature type="non-terminal residue" evidence="8">
    <location>
        <position position="93"/>
    </location>
</feature>
<evidence type="ECO:0000256" key="7">
    <source>
        <dbReference type="SAM" id="Phobius"/>
    </source>
</evidence>
<comment type="subcellular location">
    <subcellularLocation>
        <location evidence="1">Cell membrane</location>
        <topology evidence="1">Multi-pass membrane protein</topology>
    </subcellularLocation>
</comment>
<evidence type="ECO:0008006" key="10">
    <source>
        <dbReference type="Google" id="ProtNLM"/>
    </source>
</evidence>
<dbReference type="GO" id="GO:0005886">
    <property type="term" value="C:plasma membrane"/>
    <property type="evidence" value="ECO:0007669"/>
    <property type="project" value="UniProtKB-SubCell"/>
</dbReference>
<evidence type="ECO:0000256" key="3">
    <source>
        <dbReference type="ARBA" id="ARBA00022475"/>
    </source>
</evidence>
<comment type="caution">
    <text evidence="8">The sequence shown here is derived from an EMBL/GenBank/DDBJ whole genome shotgun (WGS) entry which is preliminary data.</text>
</comment>
<dbReference type="Pfam" id="PF03994">
    <property type="entry name" value="DUF350"/>
    <property type="match status" value="1"/>
</dbReference>
<dbReference type="AlphaFoldDB" id="A0A937W8P3"/>
<sequence>MSLTEALFVILAAVVLLALARWVQQWLYSQTLHTMLIEADNPATGIAVAGYLFGVFWTVTVLLGSLSYDLLPDILGVLLYGGLGIVLLTVVSL</sequence>
<keyword evidence="4 7" id="KW-0812">Transmembrane</keyword>
<dbReference type="EMBL" id="VGLS01001172">
    <property type="protein sequence ID" value="MBM3227062.1"/>
    <property type="molecule type" value="Genomic_DNA"/>
</dbReference>
<evidence type="ECO:0000256" key="1">
    <source>
        <dbReference type="ARBA" id="ARBA00004651"/>
    </source>
</evidence>
<keyword evidence="6 7" id="KW-0472">Membrane</keyword>
<evidence type="ECO:0000256" key="6">
    <source>
        <dbReference type="ARBA" id="ARBA00023136"/>
    </source>
</evidence>
<accession>A0A937W8P3</accession>
<reference evidence="8" key="1">
    <citation type="submission" date="2019-03" db="EMBL/GenBank/DDBJ databases">
        <title>Lake Tanganyika Metagenome-Assembled Genomes (MAGs).</title>
        <authorList>
            <person name="Tran P."/>
        </authorList>
    </citation>
    <scope>NUCLEOTIDE SEQUENCE</scope>
    <source>
        <strain evidence="8">K_DeepCast_65m_m2_066</strain>
    </source>
</reference>
<feature type="transmembrane region" description="Helical" evidence="7">
    <location>
        <begin position="44"/>
        <end position="63"/>
    </location>
</feature>
<keyword evidence="3" id="KW-1003">Cell membrane</keyword>
<protein>
    <recommendedName>
        <fullName evidence="10">DUF350 domain-containing protein</fullName>
    </recommendedName>
</protein>
<proteinExistence type="inferred from homology"/>
<evidence type="ECO:0000313" key="9">
    <source>
        <dbReference type="Proteomes" id="UP000712673"/>
    </source>
</evidence>
<dbReference type="InterPro" id="IPR007140">
    <property type="entry name" value="DUF350"/>
</dbReference>
<gene>
    <name evidence="8" type="ORF">FJZ47_25120</name>
</gene>
<feature type="transmembrane region" description="Helical" evidence="7">
    <location>
        <begin position="70"/>
        <end position="91"/>
    </location>
</feature>
<evidence type="ECO:0000313" key="8">
    <source>
        <dbReference type="EMBL" id="MBM3227062.1"/>
    </source>
</evidence>
<organism evidence="8 9">
    <name type="scientific">Tectimicrobiota bacterium</name>
    <dbReference type="NCBI Taxonomy" id="2528274"/>
    <lineage>
        <taxon>Bacteria</taxon>
        <taxon>Pseudomonadati</taxon>
        <taxon>Nitrospinota/Tectimicrobiota group</taxon>
        <taxon>Candidatus Tectimicrobiota</taxon>
    </lineage>
</organism>
<dbReference type="Proteomes" id="UP000712673">
    <property type="component" value="Unassembled WGS sequence"/>
</dbReference>
<evidence type="ECO:0000256" key="5">
    <source>
        <dbReference type="ARBA" id="ARBA00022989"/>
    </source>
</evidence>
<keyword evidence="5 7" id="KW-1133">Transmembrane helix</keyword>
<evidence type="ECO:0000256" key="2">
    <source>
        <dbReference type="ARBA" id="ARBA00005779"/>
    </source>
</evidence>
<name>A0A937W8P3_UNCTE</name>
<comment type="similarity">
    <text evidence="2">Belongs to the UPF0719 family.</text>
</comment>